<dbReference type="EMBL" id="CAFBMK010000067">
    <property type="protein sequence ID" value="CAB4913164.1"/>
    <property type="molecule type" value="Genomic_DNA"/>
</dbReference>
<name>A0A6J7H0S5_9ZZZZ</name>
<evidence type="ECO:0000313" key="3">
    <source>
        <dbReference type="EMBL" id="CAB4913164.1"/>
    </source>
</evidence>
<evidence type="ECO:0000256" key="1">
    <source>
        <dbReference type="ARBA" id="ARBA00023125"/>
    </source>
</evidence>
<gene>
    <name evidence="3" type="ORF">UFOPK3564_01390</name>
</gene>
<sequence length="203" mass="21747">MPRPRIHDLDALLDAAEALLAEGDDRAVTIRAVAERAGASSGSLYHAFGSRNELLGRLWLRAATRFLELQRAAVDAELAAGDGWDAAVAATVAAARTLRDLEETSPATARTLLRHRRETLLQDGLPDGLAGELRDLDDALLAVLRRLADALFGRHDRRAVETVAVCVVDLPPALLDGRRARTIDPTAALAAAVRGVLEDARRG</sequence>
<dbReference type="AlphaFoldDB" id="A0A6J7H0S5"/>
<dbReference type="InterPro" id="IPR009057">
    <property type="entry name" value="Homeodomain-like_sf"/>
</dbReference>
<dbReference type="InterPro" id="IPR001647">
    <property type="entry name" value="HTH_TetR"/>
</dbReference>
<protein>
    <submittedName>
        <fullName evidence="3">Unannotated protein</fullName>
    </submittedName>
</protein>
<organism evidence="3">
    <name type="scientific">freshwater metagenome</name>
    <dbReference type="NCBI Taxonomy" id="449393"/>
    <lineage>
        <taxon>unclassified sequences</taxon>
        <taxon>metagenomes</taxon>
        <taxon>ecological metagenomes</taxon>
    </lineage>
</organism>
<feature type="domain" description="HTH tetR-type" evidence="2">
    <location>
        <begin position="6"/>
        <end position="66"/>
    </location>
</feature>
<dbReference type="Pfam" id="PF00440">
    <property type="entry name" value="TetR_N"/>
    <property type="match status" value="1"/>
</dbReference>
<dbReference type="PROSITE" id="PS50977">
    <property type="entry name" value="HTH_TETR_2"/>
    <property type="match status" value="1"/>
</dbReference>
<accession>A0A6J7H0S5</accession>
<dbReference type="GO" id="GO:0003677">
    <property type="term" value="F:DNA binding"/>
    <property type="evidence" value="ECO:0007669"/>
    <property type="project" value="UniProtKB-KW"/>
</dbReference>
<dbReference type="PRINTS" id="PR00455">
    <property type="entry name" value="HTHTETR"/>
</dbReference>
<dbReference type="SUPFAM" id="SSF46689">
    <property type="entry name" value="Homeodomain-like"/>
    <property type="match status" value="1"/>
</dbReference>
<dbReference type="Gene3D" id="1.10.357.10">
    <property type="entry name" value="Tetracycline Repressor, domain 2"/>
    <property type="match status" value="1"/>
</dbReference>
<evidence type="ECO:0000259" key="2">
    <source>
        <dbReference type="PROSITE" id="PS50977"/>
    </source>
</evidence>
<keyword evidence="1" id="KW-0238">DNA-binding</keyword>
<reference evidence="3" key="1">
    <citation type="submission" date="2020-05" db="EMBL/GenBank/DDBJ databases">
        <authorList>
            <person name="Chiriac C."/>
            <person name="Salcher M."/>
            <person name="Ghai R."/>
            <person name="Kavagutti S V."/>
        </authorList>
    </citation>
    <scope>NUCLEOTIDE SEQUENCE</scope>
</reference>
<proteinExistence type="predicted"/>